<evidence type="ECO:0008006" key="5">
    <source>
        <dbReference type="Google" id="ProtNLM"/>
    </source>
</evidence>
<dbReference type="Proteomes" id="UP001528673">
    <property type="component" value="Unassembled WGS sequence"/>
</dbReference>
<gene>
    <name evidence="3" type="ORF">PSQ40_03285</name>
</gene>
<reference evidence="3 4" key="1">
    <citation type="submission" date="2023-02" db="EMBL/GenBank/DDBJ databases">
        <title>Bacterial whole genomic sequence of Curvibacter sp. HBC61.</title>
        <authorList>
            <person name="Le V."/>
            <person name="Ko S.-R."/>
            <person name="Ahn C.-Y."/>
            <person name="Oh H.-M."/>
        </authorList>
    </citation>
    <scope>NUCLEOTIDE SEQUENCE [LARGE SCALE GENOMIC DNA]</scope>
    <source>
        <strain evidence="3 4">HBC61</strain>
    </source>
</reference>
<sequence>MNHRIVFAVLFATGLLTLAWVGAGFWDSNTLALAITALITLVYGFGALELHRYNQGTEALRAGLQALLPAAGDTSPALDDWLNRLPAPLRPTLRQRVEGERAALPGPALTPYLVGLLVMLGMLGTFLGMVVTFKGALFALQGSTDLLAMRDALAAPIQGLGLSFGTSIAGVASSAVLGLLSALSRRERQAVLRPLDAQISQSFRPLSLAHQRQETLRVLQVQATVLPAAVDGLQALMAQVQSSSEALSQRLLDQQSAFHRQASEAYTELARSVGVALKDSLSESARLAGDSLQPVVTAAMAEVVNSSRELQTRLGDTAQAQLDGLRQTLGQSAEQLQQGFTQALSQQSTHGERLLGQWEQQMNQFSHALAQRAEQLLRDVQEQARQAQADWAERDQARLAEWTGVLQGQAREAQATQQARDAQVEAQHQALHQGLQATTETLRQGLQQTVAEVSQQSREQASQTLAALQQLSQQAEAQAQGRREAEAQWAQQQAAHLEQMAQLWRQEFSALRAEEAERQQAALAQLGALQHSVSAQLQATVDQVSRQSQTEAAKTLAALQQLSSQADTQARSRLEAEAQWAQQQAAHLEQMAQLWRQEFSALRAEEAERQQAALAQLGAVQQAVSEQLQSSAAEVSAQSRQDAEHTLAALQQLRREAEAQALSRREAEAQWAQQQGAHLEQMVQLWRQEFSTLRAEEAGRHQQAVAELSQLQRAVSHQLQLTAREISQHSVAQAERTLTAWQQLLQQSEALSTARQGAEAQWAEQHRQHLGEMADLWRTEMAQLRRDEDQRGQAAVARLGALEAAVAQQLGTLGQALETPMSRLMQTAAEVPQAAAELLMQLREQVSQLSQRDQQTLSERVALMDRLGALLQALEQSAGEHSQAVGALGSQALALLEQASARVADSLGVQAQRAEMLSADLSSSAIELATLGGAFQHGVQLFSESNTQLIDTLQRIETTLAQSSSRSDEQLAYYVAQAREVIDLSIAAQRGIVEDLRQLPARQALTEGSAG</sequence>
<feature type="transmembrane region" description="Helical" evidence="2">
    <location>
        <begin position="112"/>
        <end position="140"/>
    </location>
</feature>
<feature type="coiled-coil region" evidence="1">
    <location>
        <begin position="458"/>
        <end position="514"/>
    </location>
</feature>
<accession>A0ABT5MU58</accession>
<comment type="caution">
    <text evidence="3">The sequence shown here is derived from an EMBL/GenBank/DDBJ whole genome shotgun (WGS) entry which is preliminary data.</text>
</comment>
<keyword evidence="1" id="KW-0175">Coiled coil</keyword>
<feature type="coiled-coil region" evidence="1">
    <location>
        <begin position="640"/>
        <end position="670"/>
    </location>
</feature>
<keyword evidence="2" id="KW-1133">Transmembrane helix</keyword>
<evidence type="ECO:0000256" key="1">
    <source>
        <dbReference type="SAM" id="Coils"/>
    </source>
</evidence>
<protein>
    <recommendedName>
        <fullName evidence="5">DUF802 domain-containing protein</fullName>
    </recommendedName>
</protein>
<proteinExistence type="predicted"/>
<evidence type="ECO:0000313" key="4">
    <source>
        <dbReference type="Proteomes" id="UP001528673"/>
    </source>
</evidence>
<keyword evidence="2" id="KW-0472">Membrane</keyword>
<dbReference type="RefSeq" id="WP_273948781.1">
    <property type="nucleotide sequence ID" value="NZ_JAQSIP010000001.1"/>
</dbReference>
<feature type="transmembrane region" description="Helical" evidence="2">
    <location>
        <begin position="31"/>
        <end position="51"/>
    </location>
</feature>
<keyword evidence="4" id="KW-1185">Reference proteome</keyword>
<keyword evidence="2" id="KW-0812">Transmembrane</keyword>
<dbReference type="EMBL" id="JAQSIP010000001">
    <property type="protein sequence ID" value="MDD0837589.1"/>
    <property type="molecule type" value="Genomic_DNA"/>
</dbReference>
<evidence type="ECO:0000256" key="2">
    <source>
        <dbReference type="SAM" id="Phobius"/>
    </source>
</evidence>
<organism evidence="3 4">
    <name type="scientific">Curvibacter cyanobacteriorum</name>
    <dbReference type="NCBI Taxonomy" id="3026422"/>
    <lineage>
        <taxon>Bacteria</taxon>
        <taxon>Pseudomonadati</taxon>
        <taxon>Pseudomonadota</taxon>
        <taxon>Betaproteobacteria</taxon>
        <taxon>Burkholderiales</taxon>
        <taxon>Comamonadaceae</taxon>
        <taxon>Curvibacter</taxon>
    </lineage>
</organism>
<feature type="coiled-coil region" evidence="1">
    <location>
        <begin position="571"/>
        <end position="605"/>
    </location>
</feature>
<name>A0ABT5MU58_9BURK</name>
<evidence type="ECO:0000313" key="3">
    <source>
        <dbReference type="EMBL" id="MDD0837589.1"/>
    </source>
</evidence>